<protein>
    <submittedName>
        <fullName evidence="2">Uncharacterized protein</fullName>
    </submittedName>
</protein>
<name>A0AAD6J0T3_DREDA</name>
<sequence length="552" mass="59896">MDTGTPPRAAKKRRRLDGGAGAGAGISMSTTVSSAADGARSPSPLIPPTPPFGSPPPRPTMAHPNVTVNGNNAHHTRNKHASDEALAEQMLTLYTRLDDLRDDLARNYEAERKARMDAHDAAQRQLTVMQGMLEGIARDYARSRRRSRLERRLFGVGNEGSNTTNSYAGAAGRTYDGDIDFDNMGYDHDDGDLEVDMQDANIQNANAMDLDDDMNGRAINLNGSRNYDGADVDTRKYAYARRGSSETLEMGPAHDDEDEDSSIPRPRARNRLRRRVLPTNSPSINGIKTADASDSEPSSRRLRALHLSPGTGTHRRFKRAPRRRLPSPQIPFSSPHRTRRVVPDSQSQGATADAASTTADSFSLTLSQASVPSNRDDDDDTYRGSTTESASDADAEATEADPDPDPEPELELDPNDIDLDLDLPARAGAAPFTARPRSPPPLDPTFERITPANRPRRKTAHVNNYYEWERYIIRSDDAAPAPAPAPYTSPLDHNHISKPRLSTAAGAGAGTQPSFSPRQAQKRSSGGVSGLGSPLAENGSTRHTHTKHLSLG</sequence>
<evidence type="ECO:0000313" key="2">
    <source>
        <dbReference type="EMBL" id="KAJ6262333.1"/>
    </source>
</evidence>
<evidence type="ECO:0000313" key="3">
    <source>
        <dbReference type="Proteomes" id="UP001221413"/>
    </source>
</evidence>
<comment type="caution">
    <text evidence="2">The sequence shown here is derived from an EMBL/GenBank/DDBJ whole genome shotgun (WGS) entry which is preliminary data.</text>
</comment>
<feature type="region of interest" description="Disordered" evidence="1">
    <location>
        <begin position="483"/>
        <end position="552"/>
    </location>
</feature>
<feature type="compositionally biased region" description="Pro residues" evidence="1">
    <location>
        <begin position="44"/>
        <end position="59"/>
    </location>
</feature>
<dbReference type="Proteomes" id="UP001221413">
    <property type="component" value="Unassembled WGS sequence"/>
</dbReference>
<feature type="compositionally biased region" description="Basic residues" evidence="1">
    <location>
        <begin position="313"/>
        <end position="325"/>
    </location>
</feature>
<feature type="compositionally biased region" description="Basic residues" evidence="1">
    <location>
        <begin position="266"/>
        <end position="276"/>
    </location>
</feature>
<dbReference type="AlphaFoldDB" id="A0AAD6J0T3"/>
<feature type="region of interest" description="Disordered" evidence="1">
    <location>
        <begin position="243"/>
        <end position="458"/>
    </location>
</feature>
<feature type="compositionally biased region" description="Low complexity" evidence="1">
    <location>
        <begin position="350"/>
        <end position="367"/>
    </location>
</feature>
<proteinExistence type="predicted"/>
<feature type="region of interest" description="Disordered" evidence="1">
    <location>
        <begin position="1"/>
        <end position="82"/>
    </location>
</feature>
<accession>A0AAD6J0T3</accession>
<feature type="compositionally biased region" description="Acidic residues" evidence="1">
    <location>
        <begin position="391"/>
        <end position="421"/>
    </location>
</feature>
<dbReference type="EMBL" id="JAQGDS010000003">
    <property type="protein sequence ID" value="KAJ6262333.1"/>
    <property type="molecule type" value="Genomic_DNA"/>
</dbReference>
<feature type="compositionally biased region" description="Basic residues" evidence="1">
    <location>
        <begin position="542"/>
        <end position="552"/>
    </location>
</feature>
<feature type="compositionally biased region" description="Polar residues" evidence="1">
    <location>
        <begin position="511"/>
        <end position="523"/>
    </location>
</feature>
<organism evidence="2 3">
    <name type="scientific">Drechslerella dactyloides</name>
    <name type="common">Nematode-trapping fungus</name>
    <name type="synonym">Arthrobotrys dactyloides</name>
    <dbReference type="NCBI Taxonomy" id="74499"/>
    <lineage>
        <taxon>Eukaryota</taxon>
        <taxon>Fungi</taxon>
        <taxon>Dikarya</taxon>
        <taxon>Ascomycota</taxon>
        <taxon>Pezizomycotina</taxon>
        <taxon>Orbiliomycetes</taxon>
        <taxon>Orbiliales</taxon>
        <taxon>Orbiliaceae</taxon>
        <taxon>Drechslerella</taxon>
    </lineage>
</organism>
<keyword evidence="3" id="KW-1185">Reference proteome</keyword>
<gene>
    <name evidence="2" type="ORF">Dda_3140</name>
</gene>
<reference evidence="2" key="1">
    <citation type="submission" date="2023-01" db="EMBL/GenBank/DDBJ databases">
        <title>The chitinases involved in constricting ring structure development in the nematode-trapping fungus Drechslerella dactyloides.</title>
        <authorList>
            <person name="Wang R."/>
            <person name="Zhang L."/>
            <person name="Tang P."/>
            <person name="Li S."/>
            <person name="Liang L."/>
        </authorList>
    </citation>
    <scope>NUCLEOTIDE SEQUENCE</scope>
    <source>
        <strain evidence="2">YMF1.00031</strain>
    </source>
</reference>
<evidence type="ECO:0000256" key="1">
    <source>
        <dbReference type="SAM" id="MobiDB-lite"/>
    </source>
</evidence>